<dbReference type="SMART" id="SM00387">
    <property type="entry name" value="HATPase_c"/>
    <property type="match status" value="1"/>
</dbReference>
<reference evidence="11 12" key="1">
    <citation type="submission" date="2016-10" db="EMBL/GenBank/DDBJ databases">
        <authorList>
            <person name="de Groot N.N."/>
        </authorList>
    </citation>
    <scope>NUCLEOTIDE SEQUENCE [LARGE SCALE GENOMIC DNA]</scope>
    <source>
        <strain evidence="11 12">CGMCC 4.5598</strain>
    </source>
</reference>
<dbReference type="AlphaFoldDB" id="A0A1I0I1B6"/>
<keyword evidence="6 11" id="KW-0418">Kinase</keyword>
<evidence type="ECO:0000256" key="7">
    <source>
        <dbReference type="ARBA" id="ARBA00022840"/>
    </source>
</evidence>
<dbReference type="InterPro" id="IPR050482">
    <property type="entry name" value="Sensor_HK_TwoCompSys"/>
</dbReference>
<keyword evidence="3" id="KW-0597">Phosphoprotein</keyword>
<organism evidence="11 12">
    <name type="scientific">Nonomuraea wenchangensis</name>
    <dbReference type="NCBI Taxonomy" id="568860"/>
    <lineage>
        <taxon>Bacteria</taxon>
        <taxon>Bacillati</taxon>
        <taxon>Actinomycetota</taxon>
        <taxon>Actinomycetes</taxon>
        <taxon>Streptosporangiales</taxon>
        <taxon>Streptosporangiaceae</taxon>
        <taxon>Nonomuraea</taxon>
    </lineage>
</organism>
<keyword evidence="9" id="KW-1133">Transmembrane helix</keyword>
<dbReference type="GO" id="GO:0046983">
    <property type="term" value="F:protein dimerization activity"/>
    <property type="evidence" value="ECO:0007669"/>
    <property type="project" value="InterPro"/>
</dbReference>
<evidence type="ECO:0000313" key="11">
    <source>
        <dbReference type="EMBL" id="SET89487.1"/>
    </source>
</evidence>
<dbReference type="SUPFAM" id="SSF55781">
    <property type="entry name" value="GAF domain-like"/>
    <property type="match status" value="1"/>
</dbReference>
<evidence type="ECO:0000256" key="3">
    <source>
        <dbReference type="ARBA" id="ARBA00022553"/>
    </source>
</evidence>
<feature type="transmembrane region" description="Helical" evidence="9">
    <location>
        <begin position="256"/>
        <end position="281"/>
    </location>
</feature>
<evidence type="ECO:0000256" key="5">
    <source>
        <dbReference type="ARBA" id="ARBA00022741"/>
    </source>
</evidence>
<feature type="transmembrane region" description="Helical" evidence="9">
    <location>
        <begin position="155"/>
        <end position="173"/>
    </location>
</feature>
<dbReference type="InterPro" id="IPR003594">
    <property type="entry name" value="HATPase_dom"/>
</dbReference>
<evidence type="ECO:0000256" key="2">
    <source>
        <dbReference type="ARBA" id="ARBA00012438"/>
    </source>
</evidence>
<evidence type="ECO:0000313" key="12">
    <source>
        <dbReference type="Proteomes" id="UP000199361"/>
    </source>
</evidence>
<keyword evidence="9" id="KW-0472">Membrane</keyword>
<evidence type="ECO:0000256" key="8">
    <source>
        <dbReference type="ARBA" id="ARBA00023012"/>
    </source>
</evidence>
<dbReference type="RefSeq" id="WP_091081688.1">
    <property type="nucleotide sequence ID" value="NZ_FOHX01000004.1"/>
</dbReference>
<keyword evidence="7" id="KW-0067">ATP-binding</keyword>
<dbReference type="GO" id="GO:0000155">
    <property type="term" value="F:phosphorelay sensor kinase activity"/>
    <property type="evidence" value="ECO:0007669"/>
    <property type="project" value="InterPro"/>
</dbReference>
<evidence type="ECO:0000256" key="1">
    <source>
        <dbReference type="ARBA" id="ARBA00000085"/>
    </source>
</evidence>
<proteinExistence type="predicted"/>
<dbReference type="EMBL" id="FOHX01000004">
    <property type="protein sequence ID" value="SET89487.1"/>
    <property type="molecule type" value="Genomic_DNA"/>
</dbReference>
<dbReference type="OrthoDB" id="227596at2"/>
<comment type="catalytic activity">
    <reaction evidence="1">
        <text>ATP + protein L-histidine = ADP + protein N-phospho-L-histidine.</text>
        <dbReference type="EC" id="2.7.13.3"/>
    </reaction>
</comment>
<keyword evidence="8" id="KW-0902">Two-component regulatory system</keyword>
<dbReference type="Gene3D" id="1.20.5.1930">
    <property type="match status" value="1"/>
</dbReference>
<keyword evidence="12" id="KW-1185">Reference proteome</keyword>
<feature type="transmembrane region" description="Helical" evidence="9">
    <location>
        <begin position="67"/>
        <end position="87"/>
    </location>
</feature>
<dbReference type="InterPro" id="IPR011712">
    <property type="entry name" value="Sig_transdc_His_kin_sub3_dim/P"/>
</dbReference>
<dbReference type="CDD" id="cd16917">
    <property type="entry name" value="HATPase_UhpB-NarQ-NarX-like"/>
    <property type="match status" value="1"/>
</dbReference>
<dbReference type="Proteomes" id="UP000199361">
    <property type="component" value="Unassembled WGS sequence"/>
</dbReference>
<evidence type="ECO:0000256" key="9">
    <source>
        <dbReference type="SAM" id="Phobius"/>
    </source>
</evidence>
<feature type="transmembrane region" description="Helical" evidence="9">
    <location>
        <begin position="185"/>
        <end position="210"/>
    </location>
</feature>
<feature type="transmembrane region" description="Helical" evidence="9">
    <location>
        <begin position="225"/>
        <end position="244"/>
    </location>
</feature>
<feature type="transmembrane region" description="Helical" evidence="9">
    <location>
        <begin position="131"/>
        <end position="149"/>
    </location>
</feature>
<feature type="transmembrane region" description="Helical" evidence="9">
    <location>
        <begin position="39"/>
        <end position="60"/>
    </location>
</feature>
<dbReference type="STRING" id="568860.SAMN05421811_104586"/>
<dbReference type="InterPro" id="IPR036890">
    <property type="entry name" value="HATPase_C_sf"/>
</dbReference>
<feature type="transmembrane region" description="Helical" evidence="9">
    <location>
        <begin position="12"/>
        <end position="33"/>
    </location>
</feature>
<feature type="transmembrane region" description="Helical" evidence="9">
    <location>
        <begin position="99"/>
        <end position="119"/>
    </location>
</feature>
<evidence type="ECO:0000259" key="10">
    <source>
        <dbReference type="SMART" id="SM00387"/>
    </source>
</evidence>
<dbReference type="SUPFAM" id="SSF55874">
    <property type="entry name" value="ATPase domain of HSP90 chaperone/DNA topoisomerase II/histidine kinase"/>
    <property type="match status" value="1"/>
</dbReference>
<evidence type="ECO:0000256" key="4">
    <source>
        <dbReference type="ARBA" id="ARBA00022679"/>
    </source>
</evidence>
<dbReference type="GO" id="GO:0005524">
    <property type="term" value="F:ATP binding"/>
    <property type="evidence" value="ECO:0007669"/>
    <property type="project" value="UniProtKB-KW"/>
</dbReference>
<name>A0A1I0I1B6_9ACTN</name>
<keyword evidence="4" id="KW-0808">Transferase</keyword>
<gene>
    <name evidence="11" type="ORF">SAMN05421811_104586</name>
</gene>
<dbReference type="Gene3D" id="3.30.565.10">
    <property type="entry name" value="Histidine kinase-like ATPase, C-terminal domain"/>
    <property type="match status" value="1"/>
</dbReference>
<dbReference type="Pfam" id="PF02518">
    <property type="entry name" value="HATPase_c"/>
    <property type="match status" value="1"/>
</dbReference>
<evidence type="ECO:0000256" key="6">
    <source>
        <dbReference type="ARBA" id="ARBA00022777"/>
    </source>
</evidence>
<accession>A0A1I0I1B6</accession>
<feature type="domain" description="Histidine kinase/HSP90-like ATPase" evidence="10">
    <location>
        <begin position="564"/>
        <end position="654"/>
    </location>
</feature>
<dbReference type="Pfam" id="PF07730">
    <property type="entry name" value="HisKA_3"/>
    <property type="match status" value="1"/>
</dbReference>
<sequence length="655" mass="70839">MEKAARSAGGLLVLLAVALADVVIYIASVSLYAKGHSALLTGLEIAHGVLWAGTAALILLRRPQDGMARFTALTLVTFGLGTVFSHADELASQGSPWAVPARAVDVLGGVLFGAFLLLFPDRKFVPSWTKWAFLVGSVDLVLNRTLPAFHGWLDASIFVASLATVLYAQIYRYRHIASARERHQIKWVSFGLVVMLALMILTIVAALIIYGEDVPADPPFVLKSMAHVALALVPLSIGAAVLRYRIWDIDPIIARTLVYGLLTLLVVSIYVTIVGLAGVALLGTVDIRLSLVVTGVIAVCFEPVRRKVQQAVNRMLYGNRDEPHVAVRRLGQRLETKLDLDTVLPVLTETVRDSLKLPYAAVVLGDPEDPVRLVERGESGGVELVRLALIHGNERVGELRVAPRSWQDTFSHSDQAVLQLLAQQAGAAAHAVLLAARLQRLTLDLKRSRTLLVTAREEERRQIRRNLHDGFGPNLSTLTHRLDAARHLIVVDPPAADALLLELKEHTRQMTDDIRRLVRGLRPPILDELGLTRALAEQIARLSHAGGPVIHLSTFTESSRLPAAVEVAAYLITLEALTNVVRHAKAECCEVTLSVRGAVLEIQVTDDGTGLTAGRPHGVGLATMRERAAELGGTCQISSSAAGTQVLATIPIEAP</sequence>
<dbReference type="PANTHER" id="PTHR24421">
    <property type="entry name" value="NITRATE/NITRITE SENSOR PROTEIN NARX-RELATED"/>
    <property type="match status" value="1"/>
</dbReference>
<dbReference type="EC" id="2.7.13.3" evidence="2"/>
<keyword evidence="5" id="KW-0547">Nucleotide-binding</keyword>
<keyword evidence="9" id="KW-0812">Transmembrane</keyword>
<dbReference type="GO" id="GO:0016020">
    <property type="term" value="C:membrane"/>
    <property type="evidence" value="ECO:0007669"/>
    <property type="project" value="InterPro"/>
</dbReference>
<protein>
    <recommendedName>
        <fullName evidence="2">histidine kinase</fullName>
        <ecNumber evidence="2">2.7.13.3</ecNumber>
    </recommendedName>
</protein>
<dbReference type="PANTHER" id="PTHR24421:SF10">
    <property type="entry name" value="NITRATE_NITRITE SENSOR PROTEIN NARQ"/>
    <property type="match status" value="1"/>
</dbReference>